<dbReference type="EMBL" id="QZWG01000019">
    <property type="protein sequence ID" value="RZB46567.1"/>
    <property type="molecule type" value="Genomic_DNA"/>
</dbReference>
<evidence type="ECO:0000259" key="1">
    <source>
        <dbReference type="Pfam" id="PF23209"/>
    </source>
</evidence>
<dbReference type="AlphaFoldDB" id="A0A445FCL7"/>
<comment type="caution">
    <text evidence="2">The sequence shown here is derived from an EMBL/GenBank/DDBJ whole genome shotgun (WGS) entry which is preliminary data.</text>
</comment>
<dbReference type="GO" id="GO:0042393">
    <property type="term" value="F:histone binding"/>
    <property type="evidence" value="ECO:0007669"/>
    <property type="project" value="TreeGrafter"/>
</dbReference>
<dbReference type="InterPro" id="IPR016181">
    <property type="entry name" value="Acyl_CoA_acyltransferase"/>
</dbReference>
<feature type="domain" description="Increased DNA methylation 1 C-terminal" evidence="1">
    <location>
        <begin position="138"/>
        <end position="216"/>
    </location>
</feature>
<keyword evidence="3" id="KW-1185">Reference proteome</keyword>
<proteinExistence type="predicted"/>
<dbReference type="GO" id="GO:0003682">
    <property type="term" value="F:chromatin binding"/>
    <property type="evidence" value="ECO:0007669"/>
    <property type="project" value="TreeGrafter"/>
</dbReference>
<dbReference type="PANTHER" id="PTHR47025:SF7">
    <property type="entry name" value="ACYL-COA N-ACYLTRANSFERASE WITH RING_FYVE_PHD-TYPE ZINC FINGER DOMAIN-CONTAINING PROTEIN"/>
    <property type="match status" value="1"/>
</dbReference>
<evidence type="ECO:0000313" key="3">
    <source>
        <dbReference type="Proteomes" id="UP000289340"/>
    </source>
</evidence>
<name>A0A445FCL7_GLYSO</name>
<accession>A0A445FCL7</accession>
<dbReference type="Proteomes" id="UP000289340">
    <property type="component" value="Chromosome 19"/>
</dbReference>
<dbReference type="Pfam" id="PF23209">
    <property type="entry name" value="IDM1_C"/>
    <property type="match status" value="1"/>
</dbReference>
<gene>
    <name evidence="2" type="ORF">D0Y65_050551</name>
</gene>
<dbReference type="SUPFAM" id="SSF55729">
    <property type="entry name" value="Acyl-CoA N-acyltransferases (Nat)"/>
    <property type="match status" value="1"/>
</dbReference>
<dbReference type="GO" id="GO:0045944">
    <property type="term" value="P:positive regulation of transcription by RNA polymerase II"/>
    <property type="evidence" value="ECO:0007669"/>
    <property type="project" value="TreeGrafter"/>
</dbReference>
<dbReference type="InterPro" id="IPR056511">
    <property type="entry name" value="IDM1_C"/>
</dbReference>
<protein>
    <recommendedName>
        <fullName evidence="1">Increased DNA methylation 1 C-terminal domain-containing protein</fullName>
    </recommendedName>
</protein>
<dbReference type="GO" id="GO:0005634">
    <property type="term" value="C:nucleus"/>
    <property type="evidence" value="ECO:0007669"/>
    <property type="project" value="TreeGrafter"/>
</dbReference>
<sequence>MCSAMARDAPSFNPFCTMALNSTPCSSITPSEFTNIFPNAKLVMLLNATAPKCFLNNIPFPKFSGQILHKYTFELYPVTSSFSARILFSLEHATALYFRIKLQDNMARFRLIKVIAPNLSCFDLVVLTLNLSYSHSYLVVSAGLFRIFGRNVAELPLVATSRAHQEKGYFEVLFSCIERLLSSLNVEKLVLPAARDAESIWTKKLGFQKMSEDQVSPSFYIYWFTTESRFYLCAQK</sequence>
<reference evidence="2 3" key="1">
    <citation type="submission" date="2018-09" db="EMBL/GenBank/DDBJ databases">
        <title>A high-quality reference genome of wild soybean provides a powerful tool to mine soybean genomes.</title>
        <authorList>
            <person name="Xie M."/>
            <person name="Chung C.Y.L."/>
            <person name="Li M.-W."/>
            <person name="Wong F.-L."/>
            <person name="Chan T.-F."/>
            <person name="Lam H.-M."/>
        </authorList>
    </citation>
    <scope>NUCLEOTIDE SEQUENCE [LARGE SCALE GENOMIC DNA]</scope>
    <source>
        <strain evidence="3">cv. W05</strain>
        <tissue evidence="2">Hypocotyl of etiolated seedlings</tissue>
    </source>
</reference>
<dbReference type="Gene3D" id="3.40.630.30">
    <property type="match status" value="1"/>
</dbReference>
<organism evidence="2 3">
    <name type="scientific">Glycine soja</name>
    <name type="common">Wild soybean</name>
    <dbReference type="NCBI Taxonomy" id="3848"/>
    <lineage>
        <taxon>Eukaryota</taxon>
        <taxon>Viridiplantae</taxon>
        <taxon>Streptophyta</taxon>
        <taxon>Embryophyta</taxon>
        <taxon>Tracheophyta</taxon>
        <taxon>Spermatophyta</taxon>
        <taxon>Magnoliopsida</taxon>
        <taxon>eudicotyledons</taxon>
        <taxon>Gunneridae</taxon>
        <taxon>Pentapetalae</taxon>
        <taxon>rosids</taxon>
        <taxon>fabids</taxon>
        <taxon>Fabales</taxon>
        <taxon>Fabaceae</taxon>
        <taxon>Papilionoideae</taxon>
        <taxon>50 kb inversion clade</taxon>
        <taxon>NPAAA clade</taxon>
        <taxon>indigoferoid/millettioid clade</taxon>
        <taxon>Phaseoleae</taxon>
        <taxon>Glycine</taxon>
        <taxon>Glycine subgen. Soja</taxon>
    </lineage>
</organism>
<evidence type="ECO:0000313" key="2">
    <source>
        <dbReference type="EMBL" id="RZB46567.1"/>
    </source>
</evidence>
<dbReference type="PANTHER" id="PTHR47025">
    <property type="entry name" value="AUTOIMMUNE REGULATOR"/>
    <property type="match status" value="1"/>
</dbReference>
<dbReference type="GO" id="GO:0000977">
    <property type="term" value="F:RNA polymerase II transcription regulatory region sequence-specific DNA binding"/>
    <property type="evidence" value="ECO:0007669"/>
    <property type="project" value="TreeGrafter"/>
</dbReference>